<dbReference type="EMBL" id="CM000883">
    <property type="protein sequence ID" value="PNT62762.1"/>
    <property type="molecule type" value="Genomic_DNA"/>
</dbReference>
<dbReference type="AlphaFoldDB" id="A0A2K2CL60"/>
<name>A0A2K2CL60_BRADI</name>
<dbReference type="InParanoid" id="A0A2K2CL60"/>
<reference evidence="2" key="2">
    <citation type="submission" date="2017-06" db="EMBL/GenBank/DDBJ databases">
        <title>WGS assembly of Brachypodium distachyon.</title>
        <authorList>
            <consortium name="The International Brachypodium Initiative"/>
            <person name="Lucas S."/>
            <person name="Harmon-Smith M."/>
            <person name="Lail K."/>
            <person name="Tice H."/>
            <person name="Grimwood J."/>
            <person name="Bruce D."/>
            <person name="Barry K."/>
            <person name="Shu S."/>
            <person name="Lindquist E."/>
            <person name="Wang M."/>
            <person name="Pitluck S."/>
            <person name="Vogel J.P."/>
            <person name="Garvin D.F."/>
            <person name="Mockler T.C."/>
            <person name="Schmutz J."/>
            <person name="Rokhsar D."/>
            <person name="Bevan M.W."/>
        </authorList>
    </citation>
    <scope>NUCLEOTIDE SEQUENCE</scope>
    <source>
        <strain evidence="2">Bd21</strain>
    </source>
</reference>
<reference evidence="3" key="3">
    <citation type="submission" date="2018-08" db="UniProtKB">
        <authorList>
            <consortium name="EnsemblPlants"/>
        </authorList>
    </citation>
    <scope>IDENTIFICATION</scope>
    <source>
        <strain evidence="3">cv. Bd21</strain>
    </source>
</reference>
<evidence type="ECO:0000256" key="1">
    <source>
        <dbReference type="SAM" id="MobiDB-lite"/>
    </source>
</evidence>
<reference evidence="2 3" key="1">
    <citation type="journal article" date="2010" name="Nature">
        <title>Genome sequencing and analysis of the model grass Brachypodium distachyon.</title>
        <authorList>
            <consortium name="International Brachypodium Initiative"/>
        </authorList>
    </citation>
    <scope>NUCLEOTIDE SEQUENCE [LARGE SCALE GENOMIC DNA]</scope>
    <source>
        <strain evidence="2 3">Bd21</strain>
    </source>
</reference>
<evidence type="ECO:0000313" key="2">
    <source>
        <dbReference type="EMBL" id="PNT62762.1"/>
    </source>
</evidence>
<keyword evidence="4" id="KW-1185">Reference proteome</keyword>
<dbReference type="Gramene" id="PNT62762">
    <property type="protein sequence ID" value="PNT62762"/>
    <property type="gene ID" value="BRADI_4g07931v3"/>
</dbReference>
<gene>
    <name evidence="2" type="ORF">BRADI_4g07931v3</name>
</gene>
<sequence>MKNVNLRVLYRDNSTLFPACRKLPDAWSHLQPLNQVEESRRRRRSKRDLMRRQSSGVRDRFIILEVAKGAADGIVTC</sequence>
<evidence type="ECO:0000313" key="4">
    <source>
        <dbReference type="Proteomes" id="UP000008810"/>
    </source>
</evidence>
<organism evidence="2">
    <name type="scientific">Brachypodium distachyon</name>
    <name type="common">Purple false brome</name>
    <name type="synonym">Trachynia distachya</name>
    <dbReference type="NCBI Taxonomy" id="15368"/>
    <lineage>
        <taxon>Eukaryota</taxon>
        <taxon>Viridiplantae</taxon>
        <taxon>Streptophyta</taxon>
        <taxon>Embryophyta</taxon>
        <taxon>Tracheophyta</taxon>
        <taxon>Spermatophyta</taxon>
        <taxon>Magnoliopsida</taxon>
        <taxon>Liliopsida</taxon>
        <taxon>Poales</taxon>
        <taxon>Poaceae</taxon>
        <taxon>BOP clade</taxon>
        <taxon>Pooideae</taxon>
        <taxon>Stipodae</taxon>
        <taxon>Brachypodieae</taxon>
        <taxon>Brachypodium</taxon>
    </lineage>
</organism>
<feature type="region of interest" description="Disordered" evidence="1">
    <location>
        <begin position="34"/>
        <end position="53"/>
    </location>
</feature>
<dbReference type="Proteomes" id="UP000008810">
    <property type="component" value="Chromosome 4"/>
</dbReference>
<evidence type="ECO:0000313" key="3">
    <source>
        <dbReference type="EnsemblPlants" id="PNT62762"/>
    </source>
</evidence>
<dbReference type="EnsemblPlants" id="PNT62762">
    <property type="protein sequence ID" value="PNT62762"/>
    <property type="gene ID" value="BRADI_4g07931v3"/>
</dbReference>
<accession>A0A2K2CL60</accession>
<proteinExistence type="predicted"/>
<protein>
    <submittedName>
        <fullName evidence="2 3">Uncharacterized protein</fullName>
    </submittedName>
</protein>